<organism evidence="3 4">
    <name type="scientific">Aedes aegypti</name>
    <name type="common">Yellowfever mosquito</name>
    <name type="synonym">Culex aegypti</name>
    <dbReference type="NCBI Taxonomy" id="7159"/>
    <lineage>
        <taxon>Eukaryota</taxon>
        <taxon>Metazoa</taxon>
        <taxon>Ecdysozoa</taxon>
        <taxon>Arthropoda</taxon>
        <taxon>Hexapoda</taxon>
        <taxon>Insecta</taxon>
        <taxon>Pterygota</taxon>
        <taxon>Neoptera</taxon>
        <taxon>Endopterygota</taxon>
        <taxon>Diptera</taxon>
        <taxon>Nematocera</taxon>
        <taxon>Culicoidea</taxon>
        <taxon>Culicidae</taxon>
        <taxon>Culicinae</taxon>
        <taxon>Aedini</taxon>
        <taxon>Aedes</taxon>
        <taxon>Stegomyia</taxon>
    </lineage>
</organism>
<dbReference type="AlphaFoldDB" id="A0A1S4FEG9"/>
<dbReference type="Pfam" id="PF16012">
    <property type="entry name" value="DUF4780"/>
    <property type="match status" value="1"/>
</dbReference>
<dbReference type="InterPro" id="IPR031961">
    <property type="entry name" value="DUF4780"/>
</dbReference>
<dbReference type="HOGENOM" id="CLU_412897_0_0_1"/>
<sequence>MSTPATETKPAEEQQVPKAEEKQETTTTSTEAATEPPKGEESSAMEVDASQTETKTEAASGEDAAAKPAEEKPEGEGAKSEEAKPKPDNKFRLSGTARKRFRWLLDQGYSRDEAAELAKEPLKTKELRDRFNADTKRGKKPKDEKVIEAEVKKLNPADKKRFAWLLQNGHTEEEALEVVQKKRATAPKRNLATNGGPAMKMSKPSPDAVGGMIMAVVAKDYPTTTLTHAQSNEVKDAILKEVVQQKDSETKPRFESCAHVKAGYLRVNCCDGTTRQWLHRVVVKLTVPEGISLKLVSEKNLIKGDIYTGLFPDSKKETNEAILEFVKSQNDGLDISKWKVLSRKEPQNKQAIELMFSVDPASSRSIQKLGDELNYKFNKVPLRKQVKSSDSQGQGSNRNVVARTGGRSMGPPQRRPQNQLRMQNQQPRLQNQPRSLSQRRPNSNSFVSVWDSNVSQRSSNFNQFDNMRSNSVSSSNNWGSGGGLNSFGLGNSGNNGYGMDNNSFGNNSFGGSNSLRGSSSFSDRNSFGGGSNSFGSSNSFSNGSSFYGGSNSFGGSSGNLYSRRNGGGGNQSGSSRPFNLSDSLYDQLKLIGSSGGNGNSGNSFGGSSRRAGGQGSSRRTGGGGGNSGNNNSRGRNAGGNSSKQSNRSNSLGNRNFFTTTRTGFF</sequence>
<evidence type="ECO:0000256" key="1">
    <source>
        <dbReference type="SAM" id="MobiDB-lite"/>
    </source>
</evidence>
<feature type="region of interest" description="Disordered" evidence="1">
    <location>
        <begin position="384"/>
        <end position="451"/>
    </location>
</feature>
<feature type="compositionally biased region" description="Low complexity" evidence="1">
    <location>
        <begin position="652"/>
        <end position="665"/>
    </location>
</feature>
<feature type="compositionally biased region" description="Low complexity" evidence="1">
    <location>
        <begin position="25"/>
        <end position="36"/>
    </location>
</feature>
<feature type="domain" description="DUF4780" evidence="2">
    <location>
        <begin position="210"/>
        <end position="383"/>
    </location>
</feature>
<proteinExistence type="predicted"/>
<protein>
    <submittedName>
        <fullName evidence="3">AAEL006751-PA</fullName>
    </submittedName>
</protein>
<reference evidence="3" key="1">
    <citation type="submission" date="2005-10" db="EMBL/GenBank/DDBJ databases">
        <authorList>
            <person name="Loftus B.J."/>
            <person name="Nene V.M."/>
            <person name="Hannick L.I."/>
            <person name="Bidwell S."/>
            <person name="Haas B."/>
            <person name="Amedeo P."/>
            <person name="Orvis J."/>
            <person name="Wortman J.R."/>
            <person name="White O.R."/>
            <person name="Salzberg S."/>
            <person name="Shumway M."/>
            <person name="Koo H."/>
            <person name="Zhao Y."/>
            <person name="Holmes M."/>
            <person name="Miller J."/>
            <person name="Schatz M."/>
            <person name="Pop M."/>
            <person name="Pai G."/>
            <person name="Utterback T."/>
            <person name="Rogers Y.-H."/>
            <person name="Kravitz S."/>
            <person name="Fraser C.M."/>
        </authorList>
    </citation>
    <scope>NUCLEOTIDE SEQUENCE</scope>
    <source>
        <strain evidence="3">Liverpool</strain>
    </source>
</reference>
<dbReference type="Proteomes" id="UP000682892">
    <property type="component" value="Chromosome 2"/>
</dbReference>
<dbReference type="OrthoDB" id="7700822at2759"/>
<dbReference type="KEGG" id="aag:5568303"/>
<name>A0A1S4FEG9_AEDAE</name>
<feature type="compositionally biased region" description="Low complexity" evidence="1">
    <location>
        <begin position="411"/>
        <end position="434"/>
    </location>
</feature>
<feature type="compositionally biased region" description="Low complexity" evidence="1">
    <location>
        <begin position="600"/>
        <end position="611"/>
    </location>
</feature>
<feature type="region of interest" description="Disordered" evidence="1">
    <location>
        <begin position="1"/>
        <end position="97"/>
    </location>
</feature>
<feature type="compositionally biased region" description="Gly residues" evidence="1">
    <location>
        <begin position="612"/>
        <end position="627"/>
    </location>
</feature>
<reference evidence="3" key="3">
    <citation type="submission" date="2012-09" db="EMBL/GenBank/DDBJ databases">
        <authorList>
            <consortium name="VectorBase"/>
        </authorList>
    </citation>
    <scope>NUCLEOTIDE SEQUENCE</scope>
    <source>
        <strain evidence="3">Liverpool</strain>
    </source>
</reference>
<feature type="compositionally biased region" description="Polar residues" evidence="1">
    <location>
        <begin position="435"/>
        <end position="451"/>
    </location>
</feature>
<dbReference type="OMA" id="NLYSRRN"/>
<evidence type="ECO:0000259" key="2">
    <source>
        <dbReference type="Pfam" id="PF16012"/>
    </source>
</evidence>
<dbReference type="EMBL" id="CH477404">
    <property type="protein sequence ID" value="EAT41639.1"/>
    <property type="molecule type" value="Genomic_DNA"/>
</dbReference>
<accession>A0A1S4FEG9</accession>
<evidence type="ECO:0000313" key="3">
    <source>
        <dbReference type="EMBL" id="EAT41639.1"/>
    </source>
</evidence>
<feature type="compositionally biased region" description="Polar residues" evidence="1">
    <location>
        <begin position="388"/>
        <end position="399"/>
    </location>
</feature>
<feature type="compositionally biased region" description="Basic and acidic residues" evidence="1">
    <location>
        <begin position="64"/>
        <end position="91"/>
    </location>
</feature>
<feature type="compositionally biased region" description="Low complexity" evidence="1">
    <location>
        <begin position="628"/>
        <end position="642"/>
    </location>
</feature>
<feature type="region of interest" description="Disordered" evidence="1">
    <location>
        <begin position="558"/>
        <end position="665"/>
    </location>
</feature>
<evidence type="ECO:0000313" key="4">
    <source>
        <dbReference type="Proteomes" id="UP000682892"/>
    </source>
</evidence>
<reference evidence="3" key="2">
    <citation type="journal article" date="2007" name="Science">
        <title>Genome sequence of Aedes aegypti, a major arbovirus vector.</title>
        <authorList>
            <person name="Nene V."/>
            <person name="Wortman J.R."/>
            <person name="Lawson D."/>
            <person name="Haas B."/>
            <person name="Kodira C."/>
            <person name="Tu Z.J."/>
            <person name="Loftus B."/>
            <person name="Xi Z."/>
            <person name="Megy K."/>
            <person name="Grabherr M."/>
            <person name="Ren Q."/>
            <person name="Zdobnov E.M."/>
            <person name="Lobo N.F."/>
            <person name="Campbell K.S."/>
            <person name="Brown S.E."/>
            <person name="Bonaldo M.F."/>
            <person name="Zhu J."/>
            <person name="Sinkins S.P."/>
            <person name="Hogenkamp D.G."/>
            <person name="Amedeo P."/>
            <person name="Arensburger P."/>
            <person name="Atkinson P.W."/>
            <person name="Bidwell S."/>
            <person name="Biedler J."/>
            <person name="Birney E."/>
            <person name="Bruggner R.V."/>
            <person name="Costas J."/>
            <person name="Coy M.R."/>
            <person name="Crabtree J."/>
            <person name="Crawford M."/>
            <person name="Debruyn B."/>
            <person name="Decaprio D."/>
            <person name="Eiglmeier K."/>
            <person name="Eisenstadt E."/>
            <person name="El-Dorry H."/>
            <person name="Gelbart W.M."/>
            <person name="Gomes S.L."/>
            <person name="Hammond M."/>
            <person name="Hannick L.I."/>
            <person name="Hogan J.R."/>
            <person name="Holmes M.H."/>
            <person name="Jaffe D."/>
            <person name="Johnston J.S."/>
            <person name="Kennedy R.C."/>
            <person name="Koo H."/>
            <person name="Kravitz S."/>
            <person name="Kriventseva E.V."/>
            <person name="Kulp D."/>
            <person name="Labutti K."/>
            <person name="Lee E."/>
            <person name="Li S."/>
            <person name="Lovin D.D."/>
            <person name="Mao C."/>
            <person name="Mauceli E."/>
            <person name="Menck C.F."/>
            <person name="Miller J.R."/>
            <person name="Montgomery P."/>
            <person name="Mori A."/>
            <person name="Nascimento A.L."/>
            <person name="Naveira H.F."/>
            <person name="Nusbaum C."/>
            <person name="O'leary S."/>
            <person name="Orvis J."/>
            <person name="Pertea M."/>
            <person name="Quesneville H."/>
            <person name="Reidenbach K.R."/>
            <person name="Rogers Y.H."/>
            <person name="Roth C.W."/>
            <person name="Schneider J.R."/>
            <person name="Schatz M."/>
            <person name="Shumway M."/>
            <person name="Stanke M."/>
            <person name="Stinson E.O."/>
            <person name="Tubio J.M."/>
            <person name="Vanzee J.P."/>
            <person name="Verjovski-Almeida S."/>
            <person name="Werner D."/>
            <person name="White O."/>
            <person name="Wyder S."/>
            <person name="Zeng Q."/>
            <person name="Zhao Q."/>
            <person name="Zhao Y."/>
            <person name="Hill C.A."/>
            <person name="Raikhel A.S."/>
            <person name="Soares M.B."/>
            <person name="Knudson D.L."/>
            <person name="Lee N.H."/>
            <person name="Galagan J."/>
            <person name="Salzberg S.L."/>
            <person name="Paulsen I.T."/>
            <person name="Dimopoulos G."/>
            <person name="Collins F.H."/>
            <person name="Birren B."/>
            <person name="Fraser-Liggett C.M."/>
            <person name="Severson D.W."/>
        </authorList>
    </citation>
    <scope>NUCLEOTIDE SEQUENCE [LARGE SCALE GENOMIC DNA]</scope>
    <source>
        <strain evidence="3">Liverpool</strain>
    </source>
</reference>
<gene>
    <name evidence="3" type="ORF">AaeL_AAEL006751</name>
</gene>